<evidence type="ECO:0000313" key="5">
    <source>
        <dbReference type="Proteomes" id="UP000553059"/>
    </source>
</evidence>
<comment type="pathway">
    <text evidence="2">Carbohydrate biosynthesis; dTDP-L-rhamnose biosynthesis.</text>
</comment>
<comment type="function">
    <text evidence="2">Catalyzes the reduction of dTDP-6-deoxy-L-lyxo-4-hexulose to yield dTDP-L-rhamnose.</text>
</comment>
<dbReference type="InterPro" id="IPR036291">
    <property type="entry name" value="NAD(P)-bd_dom_sf"/>
</dbReference>
<dbReference type="Gene3D" id="3.40.50.720">
    <property type="entry name" value="NAD(P)-binding Rossmann-like Domain"/>
    <property type="match status" value="1"/>
</dbReference>
<dbReference type="InterPro" id="IPR005913">
    <property type="entry name" value="dTDP_dehydrorham_reduct"/>
</dbReference>
<proteinExistence type="inferred from homology"/>
<dbReference type="PANTHER" id="PTHR10491:SF4">
    <property type="entry name" value="METHIONINE ADENOSYLTRANSFERASE 2 SUBUNIT BETA"/>
    <property type="match status" value="1"/>
</dbReference>
<evidence type="ECO:0000313" key="4">
    <source>
        <dbReference type="EMBL" id="HHY26995.1"/>
    </source>
</evidence>
<dbReference type="GO" id="GO:0008831">
    <property type="term" value="F:dTDP-4-dehydrorhamnose reductase activity"/>
    <property type="evidence" value="ECO:0007669"/>
    <property type="project" value="UniProtKB-EC"/>
</dbReference>
<dbReference type="NCBIfam" id="TIGR01214">
    <property type="entry name" value="rmlD"/>
    <property type="match status" value="1"/>
</dbReference>
<dbReference type="SUPFAM" id="SSF51735">
    <property type="entry name" value="NAD(P)-binding Rossmann-fold domains"/>
    <property type="match status" value="1"/>
</dbReference>
<protein>
    <recommendedName>
        <fullName evidence="2">dTDP-4-dehydrorhamnose reductase</fullName>
        <ecNumber evidence="2">1.1.1.133</ecNumber>
    </recommendedName>
</protein>
<dbReference type="EC" id="1.1.1.133" evidence="2"/>
<accession>A0A7C7D5U0</accession>
<dbReference type="Gene3D" id="3.90.25.10">
    <property type="entry name" value="UDP-galactose 4-epimerase, domain 1"/>
    <property type="match status" value="1"/>
</dbReference>
<dbReference type="GO" id="GO:0005829">
    <property type="term" value="C:cytosol"/>
    <property type="evidence" value="ECO:0007669"/>
    <property type="project" value="TreeGrafter"/>
</dbReference>
<evidence type="ECO:0000256" key="2">
    <source>
        <dbReference type="RuleBase" id="RU364082"/>
    </source>
</evidence>
<sequence>MRVFVTGASGQLGHYVCRELEMRNIDYLGTSSKELDITDGAAVRLMLMDYYPDVVIHCAAYTKVDEAETERDRAFAVNAQGTLHIAKACRSINAKLLYISTDYVFSGMGEQFFKTDDAAEPVNVYGASKLAGELAVKEALQDYFILRTSWLFGERRNNFVSTMLLLSERQNVVSVVNDQVGSPTYAADLASLLCDMSTSNRYGIYHATNQGICTRAEFAKEIFHLTNRNIEVRTIKTADYPSPAKRPLNSRLDQSGLCRAGFKPLPPWQDALARYLHV</sequence>
<dbReference type="UniPathway" id="UPA00124"/>
<name>A0A7C7D5U0_9FIRM</name>
<dbReference type="InterPro" id="IPR029903">
    <property type="entry name" value="RmlD-like-bd"/>
</dbReference>
<dbReference type="GO" id="GO:0019305">
    <property type="term" value="P:dTDP-rhamnose biosynthetic process"/>
    <property type="evidence" value="ECO:0007669"/>
    <property type="project" value="UniProtKB-UniPathway"/>
</dbReference>
<feature type="domain" description="RmlD-like substrate binding" evidence="3">
    <location>
        <begin position="1"/>
        <end position="276"/>
    </location>
</feature>
<comment type="similarity">
    <text evidence="1 2">Belongs to the dTDP-4-dehydrorhamnose reductase family.</text>
</comment>
<evidence type="ECO:0000256" key="1">
    <source>
        <dbReference type="ARBA" id="ARBA00010944"/>
    </source>
</evidence>
<dbReference type="Pfam" id="PF04321">
    <property type="entry name" value="RmlD_sub_bind"/>
    <property type="match status" value="1"/>
</dbReference>
<gene>
    <name evidence="4" type="primary">rfbD</name>
    <name evidence="4" type="ORF">GX523_09690</name>
</gene>
<reference evidence="4 5" key="1">
    <citation type="journal article" date="2020" name="Biotechnol. Biofuels">
        <title>New insights from the biogas microbiome by comprehensive genome-resolved metagenomics of nearly 1600 species originating from multiple anaerobic digesters.</title>
        <authorList>
            <person name="Campanaro S."/>
            <person name="Treu L."/>
            <person name="Rodriguez-R L.M."/>
            <person name="Kovalovszki A."/>
            <person name="Ziels R.M."/>
            <person name="Maus I."/>
            <person name="Zhu X."/>
            <person name="Kougias P.G."/>
            <person name="Basile A."/>
            <person name="Luo G."/>
            <person name="Schluter A."/>
            <person name="Konstantinidis K.T."/>
            <person name="Angelidaki I."/>
        </authorList>
    </citation>
    <scope>NUCLEOTIDE SEQUENCE [LARGE SCALE GENOMIC DNA]</scope>
    <source>
        <strain evidence="4">AS05jafATM_4</strain>
    </source>
</reference>
<keyword evidence="2 4" id="KW-0560">Oxidoreductase</keyword>
<dbReference type="AlphaFoldDB" id="A0A7C7D5U0"/>
<dbReference type="CDD" id="cd05254">
    <property type="entry name" value="dTDP_HR_like_SDR_e"/>
    <property type="match status" value="1"/>
</dbReference>
<dbReference type="PANTHER" id="PTHR10491">
    <property type="entry name" value="DTDP-4-DEHYDRORHAMNOSE REDUCTASE"/>
    <property type="match status" value="1"/>
</dbReference>
<dbReference type="FunFam" id="3.40.50.720:FF:000159">
    <property type="entry name" value="dTDP-4-dehydrorhamnose reductase"/>
    <property type="match status" value="1"/>
</dbReference>
<organism evidence="4 5">
    <name type="scientific">Desulfitobacterium dehalogenans</name>
    <dbReference type="NCBI Taxonomy" id="36854"/>
    <lineage>
        <taxon>Bacteria</taxon>
        <taxon>Bacillati</taxon>
        <taxon>Bacillota</taxon>
        <taxon>Clostridia</taxon>
        <taxon>Eubacteriales</taxon>
        <taxon>Desulfitobacteriaceae</taxon>
        <taxon>Desulfitobacterium</taxon>
    </lineage>
</organism>
<keyword evidence="2" id="KW-0521">NADP</keyword>
<dbReference type="Proteomes" id="UP000553059">
    <property type="component" value="Unassembled WGS sequence"/>
</dbReference>
<comment type="caution">
    <text evidence="4">The sequence shown here is derived from an EMBL/GenBank/DDBJ whole genome shotgun (WGS) entry which is preliminary data.</text>
</comment>
<dbReference type="EMBL" id="DUTF01000222">
    <property type="protein sequence ID" value="HHY26995.1"/>
    <property type="molecule type" value="Genomic_DNA"/>
</dbReference>
<evidence type="ECO:0000259" key="3">
    <source>
        <dbReference type="Pfam" id="PF04321"/>
    </source>
</evidence>